<gene>
    <name evidence="1" type="ORF">GCM10007094_19470</name>
</gene>
<dbReference type="Proteomes" id="UP000637980">
    <property type="component" value="Unassembled WGS sequence"/>
</dbReference>
<dbReference type="EMBL" id="BMXE01000003">
    <property type="protein sequence ID" value="GHB31122.1"/>
    <property type="molecule type" value="Genomic_DNA"/>
</dbReference>
<evidence type="ECO:0000313" key="2">
    <source>
        <dbReference type="Proteomes" id="UP000637980"/>
    </source>
</evidence>
<organism evidence="1 2">
    <name type="scientific">Pseudovibrio japonicus</name>
    <dbReference type="NCBI Taxonomy" id="366534"/>
    <lineage>
        <taxon>Bacteria</taxon>
        <taxon>Pseudomonadati</taxon>
        <taxon>Pseudomonadota</taxon>
        <taxon>Alphaproteobacteria</taxon>
        <taxon>Hyphomicrobiales</taxon>
        <taxon>Stappiaceae</taxon>
        <taxon>Pseudovibrio</taxon>
    </lineage>
</organism>
<dbReference type="RefSeq" id="WP_189436582.1">
    <property type="nucleotide sequence ID" value="NZ_BMXE01000003.1"/>
</dbReference>
<dbReference type="Gene3D" id="3.40.50.1000">
    <property type="entry name" value="HAD superfamily/HAD-like"/>
    <property type="match status" value="1"/>
</dbReference>
<keyword evidence="2" id="KW-1185">Reference proteome</keyword>
<sequence>MQWSSLFLYSAVSVLQPTGGERDNILPSWSSTNVRHGLVESIERMANAGSPEFVKVDERVAVVVGDGALWSEALSGADNKVLSPDTDGGLSNFADYSEQVRALLSLSGPSASGATYREFAYEPLKELVAFLKAHQFQIWVLSFGDHEVDRTMVELNYGLERFRVIEVIHRDNAAPSTDLARSIWERIGTEPKVFLGHTQDDLGLLKLAGKADGVLKIQIAAGHHASARSSDASSYEGAAPGSSWNFVISPEEHWLRRFSWQAPAVSGFRNNQ</sequence>
<dbReference type="InterPro" id="IPR023214">
    <property type="entry name" value="HAD_sf"/>
</dbReference>
<name>A0ABQ3E9N7_9HYPH</name>
<accession>A0ABQ3E9N7</accession>
<proteinExistence type="predicted"/>
<protein>
    <recommendedName>
        <fullName evidence="3">Nonspecific acid phosphatase</fullName>
    </recommendedName>
</protein>
<reference evidence="2" key="1">
    <citation type="journal article" date="2019" name="Int. J. Syst. Evol. Microbiol.">
        <title>The Global Catalogue of Microorganisms (GCM) 10K type strain sequencing project: providing services to taxonomists for standard genome sequencing and annotation.</title>
        <authorList>
            <consortium name="The Broad Institute Genomics Platform"/>
            <consortium name="The Broad Institute Genome Sequencing Center for Infectious Disease"/>
            <person name="Wu L."/>
            <person name="Ma J."/>
        </authorList>
    </citation>
    <scope>NUCLEOTIDE SEQUENCE [LARGE SCALE GENOMIC DNA]</scope>
    <source>
        <strain evidence="2">KCTC 12861</strain>
    </source>
</reference>
<evidence type="ECO:0008006" key="3">
    <source>
        <dbReference type="Google" id="ProtNLM"/>
    </source>
</evidence>
<comment type="caution">
    <text evidence="1">The sequence shown here is derived from an EMBL/GenBank/DDBJ whole genome shotgun (WGS) entry which is preliminary data.</text>
</comment>
<evidence type="ECO:0000313" key="1">
    <source>
        <dbReference type="EMBL" id="GHB31122.1"/>
    </source>
</evidence>